<dbReference type="InterPro" id="IPR018060">
    <property type="entry name" value="HTH_AraC"/>
</dbReference>
<dbReference type="RefSeq" id="WP_143337111.1">
    <property type="nucleotide sequence ID" value="NZ_BMEP01000001.1"/>
</dbReference>
<dbReference type="GO" id="GO:0043565">
    <property type="term" value="F:sequence-specific DNA binding"/>
    <property type="evidence" value="ECO:0007669"/>
    <property type="project" value="InterPro"/>
</dbReference>
<name>A0A238ZI50_9FLAO</name>
<dbReference type="AlphaFoldDB" id="A0A238ZI50"/>
<dbReference type="GO" id="GO:0003700">
    <property type="term" value="F:DNA-binding transcription factor activity"/>
    <property type="evidence" value="ECO:0007669"/>
    <property type="project" value="InterPro"/>
</dbReference>
<sequence>MQIRTIGPIPLASFPFPYKYLIGVGFYFYIKRQITNKKIISSIEYCLFLPAIIYGLLRLYWYINVHSGIDEYIFVRVYQTGFFLYNDIGYLLFNLCMMLYAIRFLKKHQSTIKGSTTVYKNWKWLRTFSWVFIVFIMLNLLHQIIAISFNLEDSGQFYYAILLLNSMYIYWIGYIGFTKSKLLFKSYTLKDKEQEVFHKSLKDKLDLIMTTEEVFTNKHLKVVDLATLLNIKEKELSIYIQETASMSFSDFINSYRIDKVKTLLQSPQAEKYTLVAIGEKAGFSSKSSFNAVFKKATGMTPSQYKASYKN</sequence>
<reference evidence="6 7" key="1">
    <citation type="submission" date="2017-06" db="EMBL/GenBank/DDBJ databases">
        <authorList>
            <person name="Kim H.J."/>
            <person name="Triplett B.A."/>
        </authorList>
    </citation>
    <scope>NUCLEOTIDE SEQUENCE [LARGE SCALE GENOMIC DNA]</scope>
    <source>
        <strain evidence="6 7">DSM 25597</strain>
    </source>
</reference>
<feature type="domain" description="HTH araC/xylS-type" evidence="5">
    <location>
        <begin position="205"/>
        <end position="307"/>
    </location>
</feature>
<evidence type="ECO:0000256" key="3">
    <source>
        <dbReference type="ARBA" id="ARBA00023163"/>
    </source>
</evidence>
<evidence type="ECO:0000256" key="1">
    <source>
        <dbReference type="ARBA" id="ARBA00023015"/>
    </source>
</evidence>
<keyword evidence="3" id="KW-0804">Transcription</keyword>
<feature type="transmembrane region" description="Helical" evidence="4">
    <location>
        <begin position="157"/>
        <end position="177"/>
    </location>
</feature>
<dbReference type="SMART" id="SM00342">
    <property type="entry name" value="HTH_ARAC"/>
    <property type="match status" value="1"/>
</dbReference>
<dbReference type="InterPro" id="IPR009057">
    <property type="entry name" value="Homeodomain-like_sf"/>
</dbReference>
<dbReference type="PRINTS" id="PR00032">
    <property type="entry name" value="HTHARAC"/>
</dbReference>
<dbReference type="PROSITE" id="PS01124">
    <property type="entry name" value="HTH_ARAC_FAMILY_2"/>
    <property type="match status" value="1"/>
</dbReference>
<keyword evidence="4" id="KW-0472">Membrane</keyword>
<feature type="transmembrane region" description="Helical" evidence="4">
    <location>
        <begin position="83"/>
        <end position="103"/>
    </location>
</feature>
<evidence type="ECO:0000313" key="7">
    <source>
        <dbReference type="Proteomes" id="UP000198379"/>
    </source>
</evidence>
<dbReference type="PANTHER" id="PTHR43280:SF2">
    <property type="entry name" value="HTH-TYPE TRANSCRIPTIONAL REGULATOR EXSA"/>
    <property type="match status" value="1"/>
</dbReference>
<dbReference type="Gene3D" id="1.10.10.60">
    <property type="entry name" value="Homeodomain-like"/>
    <property type="match status" value="1"/>
</dbReference>
<evidence type="ECO:0000256" key="4">
    <source>
        <dbReference type="SAM" id="Phobius"/>
    </source>
</evidence>
<dbReference type="InterPro" id="IPR018062">
    <property type="entry name" value="HTH_AraC-typ_CS"/>
</dbReference>
<evidence type="ECO:0000256" key="2">
    <source>
        <dbReference type="ARBA" id="ARBA00023125"/>
    </source>
</evidence>
<keyword evidence="2 6" id="KW-0238">DNA-binding</keyword>
<dbReference type="Pfam" id="PF12833">
    <property type="entry name" value="HTH_18"/>
    <property type="match status" value="1"/>
</dbReference>
<keyword evidence="1" id="KW-0805">Transcription regulation</keyword>
<feature type="transmembrane region" description="Helical" evidence="4">
    <location>
        <begin position="124"/>
        <end position="145"/>
    </location>
</feature>
<dbReference type="Proteomes" id="UP000198379">
    <property type="component" value="Unassembled WGS sequence"/>
</dbReference>
<proteinExistence type="predicted"/>
<dbReference type="EMBL" id="FZNY01000003">
    <property type="protein sequence ID" value="SNR83017.1"/>
    <property type="molecule type" value="Genomic_DNA"/>
</dbReference>
<organism evidence="6 7">
    <name type="scientific">Dokdonia pacifica</name>
    <dbReference type="NCBI Taxonomy" id="1627892"/>
    <lineage>
        <taxon>Bacteria</taxon>
        <taxon>Pseudomonadati</taxon>
        <taxon>Bacteroidota</taxon>
        <taxon>Flavobacteriia</taxon>
        <taxon>Flavobacteriales</taxon>
        <taxon>Flavobacteriaceae</taxon>
        <taxon>Dokdonia</taxon>
    </lineage>
</organism>
<feature type="transmembrane region" description="Helical" evidence="4">
    <location>
        <begin position="12"/>
        <end position="30"/>
    </location>
</feature>
<evidence type="ECO:0000313" key="6">
    <source>
        <dbReference type="EMBL" id="SNR83017.1"/>
    </source>
</evidence>
<gene>
    <name evidence="6" type="ORF">SAMN06265376_103253</name>
</gene>
<dbReference type="PANTHER" id="PTHR43280">
    <property type="entry name" value="ARAC-FAMILY TRANSCRIPTIONAL REGULATOR"/>
    <property type="match status" value="1"/>
</dbReference>
<evidence type="ECO:0000259" key="5">
    <source>
        <dbReference type="PROSITE" id="PS01124"/>
    </source>
</evidence>
<dbReference type="SUPFAM" id="SSF46689">
    <property type="entry name" value="Homeodomain-like"/>
    <property type="match status" value="1"/>
</dbReference>
<dbReference type="PROSITE" id="PS00041">
    <property type="entry name" value="HTH_ARAC_FAMILY_1"/>
    <property type="match status" value="1"/>
</dbReference>
<feature type="transmembrane region" description="Helical" evidence="4">
    <location>
        <begin position="42"/>
        <end position="63"/>
    </location>
</feature>
<keyword evidence="7" id="KW-1185">Reference proteome</keyword>
<dbReference type="OrthoDB" id="1157591at2"/>
<keyword evidence="4" id="KW-1133">Transmembrane helix</keyword>
<dbReference type="InterPro" id="IPR020449">
    <property type="entry name" value="Tscrpt_reg_AraC-type_HTH"/>
</dbReference>
<accession>A0A238ZI50</accession>
<keyword evidence="4" id="KW-0812">Transmembrane</keyword>
<protein>
    <submittedName>
        <fullName evidence="6">AraC-type DNA-binding protein</fullName>
    </submittedName>
</protein>